<protein>
    <submittedName>
        <fullName evidence="1">EcsC protein family</fullName>
    </submittedName>
</protein>
<dbReference type="KEGG" id="cia:BEN51_08760"/>
<accession>A0A343JDG1</accession>
<dbReference type="RefSeq" id="WP_236906196.1">
    <property type="nucleotide sequence ID" value="NZ_CP016786.1"/>
</dbReference>
<keyword evidence="2" id="KW-1185">Reference proteome</keyword>
<dbReference type="InterPro" id="IPR024787">
    <property type="entry name" value="EcsC"/>
</dbReference>
<dbReference type="Proteomes" id="UP000264883">
    <property type="component" value="Chromosome"/>
</dbReference>
<gene>
    <name evidence="1" type="ORF">BEN51_08760</name>
</gene>
<dbReference type="AlphaFoldDB" id="A0A343JDG1"/>
<evidence type="ECO:0000313" key="2">
    <source>
        <dbReference type="Proteomes" id="UP000264883"/>
    </source>
</evidence>
<dbReference type="Pfam" id="PF12787">
    <property type="entry name" value="EcsC"/>
    <property type="match status" value="1"/>
</dbReference>
<proteinExistence type="predicted"/>
<organism evidence="1 2">
    <name type="scientific">Clostridium isatidis</name>
    <dbReference type="NCBI Taxonomy" id="182773"/>
    <lineage>
        <taxon>Bacteria</taxon>
        <taxon>Bacillati</taxon>
        <taxon>Bacillota</taxon>
        <taxon>Clostridia</taxon>
        <taxon>Eubacteriales</taxon>
        <taxon>Clostridiaceae</taxon>
        <taxon>Clostridium</taxon>
    </lineage>
</organism>
<evidence type="ECO:0000313" key="1">
    <source>
        <dbReference type="EMBL" id="ASW43569.1"/>
    </source>
</evidence>
<dbReference type="PANTHER" id="PTHR41260">
    <property type="entry name" value="PROTEIN ECSC"/>
    <property type="match status" value="1"/>
</dbReference>
<reference evidence="1 2" key="1">
    <citation type="submission" date="2016-08" db="EMBL/GenBank/DDBJ databases">
        <title>Complete Genome Sequence Of The Indigo Reducing Clostridium isatidis DSM15098.</title>
        <authorList>
            <person name="Little G.T."/>
            <person name="Minton N.P."/>
        </authorList>
    </citation>
    <scope>NUCLEOTIDE SEQUENCE [LARGE SCALE GENOMIC DNA]</scope>
    <source>
        <strain evidence="1 2">DSM 15098</strain>
    </source>
</reference>
<dbReference type="PANTHER" id="PTHR41260:SF1">
    <property type="entry name" value="PROTEIN ECSC"/>
    <property type="match status" value="1"/>
</dbReference>
<name>A0A343JDG1_9CLOT</name>
<sequence>MDKNKKIKFRELEKLRKKEKKMIGKKEGFFKSKINPITDKMEELIPNKLKNTLENTFYNGFKIVLKRGNKYIQKLFDKDKIKIEHDINNYSVSKKLNRKSIRTLDSLSRKRKLINVSISTAEGAGLGLLGIGIPDIPIFLAMILKTIYEIALSYGFNYEKEEEQIFIVYLICTALANEEEQVRFNNKLDYIAERIDLNMKLEESLDETIKTASEILSDTLLISKFIQGLPIVGVIGGTNNYSVINKVSNLSRIKYKKRYLKNNL</sequence>
<dbReference type="EMBL" id="CP016786">
    <property type="protein sequence ID" value="ASW43569.1"/>
    <property type="molecule type" value="Genomic_DNA"/>
</dbReference>